<accession>A0A1F2PGR2</accession>
<evidence type="ECO:0000313" key="9">
    <source>
        <dbReference type="Proteomes" id="UP000176244"/>
    </source>
</evidence>
<dbReference type="AlphaFoldDB" id="A0A1F2PGR2"/>
<dbReference type="EMBL" id="LKEU01000033">
    <property type="protein sequence ID" value="OFV70174.1"/>
    <property type="molecule type" value="Genomic_DNA"/>
</dbReference>
<evidence type="ECO:0000256" key="3">
    <source>
        <dbReference type="HAMAP-Rule" id="MF_01929"/>
    </source>
</evidence>
<dbReference type="EC" id="5.4.99.18" evidence="3 4"/>
<dbReference type="SUPFAM" id="SSF52255">
    <property type="entry name" value="N5-CAIR mutase (phosphoribosylaminoimidazole carboxylase, PurE)"/>
    <property type="match status" value="1"/>
</dbReference>
<dbReference type="InterPro" id="IPR024694">
    <property type="entry name" value="PurE_prokaryotes"/>
</dbReference>
<feature type="compositionally biased region" description="Basic and acidic residues" evidence="6">
    <location>
        <begin position="165"/>
        <end position="178"/>
    </location>
</feature>
<dbReference type="UniPathway" id="UPA00074">
    <property type="reaction ID" value="UER00943"/>
</dbReference>
<feature type="binding site" evidence="3 5">
    <location>
        <position position="19"/>
    </location>
    <ligand>
        <name>substrate</name>
    </ligand>
</feature>
<dbReference type="PIRSF" id="PIRSF001338">
    <property type="entry name" value="AIR_carboxylase"/>
    <property type="match status" value="1"/>
</dbReference>
<dbReference type="InterPro" id="IPR033747">
    <property type="entry name" value="PurE_ClassI"/>
</dbReference>
<comment type="function">
    <text evidence="3 4">Catalyzes the conversion of N5-carboxyaminoimidazole ribonucleotide (N5-CAIR) to 4-carboxy-5-aminoimidazole ribonucleotide (CAIR).</text>
</comment>
<dbReference type="PANTHER" id="PTHR23046">
    <property type="entry name" value="PHOSPHORIBOSYLAMINOIMIDAZOLE CARBOXYLASE CATALYTIC SUBUNIT"/>
    <property type="match status" value="1"/>
</dbReference>
<evidence type="ECO:0000256" key="6">
    <source>
        <dbReference type="SAM" id="MobiDB-lite"/>
    </source>
</evidence>
<comment type="catalytic activity">
    <reaction evidence="3 4">
        <text>5-carboxyamino-1-(5-phospho-D-ribosyl)imidazole + H(+) = 5-amino-1-(5-phospho-D-ribosyl)imidazole-4-carboxylate</text>
        <dbReference type="Rhea" id="RHEA:13193"/>
        <dbReference type="ChEBI" id="CHEBI:15378"/>
        <dbReference type="ChEBI" id="CHEBI:58730"/>
        <dbReference type="ChEBI" id="CHEBI:77657"/>
        <dbReference type="EC" id="5.4.99.18"/>
    </reaction>
</comment>
<gene>
    <name evidence="8" type="primary">purE_1</name>
    <name evidence="3" type="synonym">purE</name>
    <name evidence="8" type="ORF">ACWI_23790</name>
</gene>
<dbReference type="Pfam" id="PF00731">
    <property type="entry name" value="AIRC"/>
    <property type="match status" value="1"/>
</dbReference>
<dbReference type="Gene3D" id="3.40.50.1970">
    <property type="match status" value="1"/>
</dbReference>
<comment type="similarity">
    <text evidence="3">Belongs to the AIR carboxylase family. Class I subfamily.</text>
</comment>
<dbReference type="OrthoDB" id="9791908at2"/>
<dbReference type="RefSeq" id="WP_070371657.1">
    <property type="nucleotide sequence ID" value="NZ_LKEU01000033.1"/>
</dbReference>
<name>A0A1F2PGR2_9FIRM</name>
<keyword evidence="1 3" id="KW-0658">Purine biosynthesis</keyword>
<feature type="binding site" evidence="3 5">
    <location>
        <position position="49"/>
    </location>
    <ligand>
        <name>substrate</name>
    </ligand>
</feature>
<sequence length="186" mass="19924">MIKETKHAAAPMVGIIMGSKSDLRVMREAVLIMEKCQIPYEIKVVSAHRTPERMVDYAKNAQSRSLEVIIAGAGGAAHLPGMVSALTALPVIGVPVKLAELDGLDSLLSIVQMPKGVPVATVGINNARNAGILAARILGIKYPEIRAKLEAYVISEKEKVGYDLADEVKESMDPESKNEPINQGRG</sequence>
<feature type="region of interest" description="Disordered" evidence="6">
    <location>
        <begin position="165"/>
        <end position="186"/>
    </location>
</feature>
<evidence type="ECO:0000259" key="7">
    <source>
        <dbReference type="SMART" id="SM01001"/>
    </source>
</evidence>
<evidence type="ECO:0000256" key="2">
    <source>
        <dbReference type="ARBA" id="ARBA00023235"/>
    </source>
</evidence>
<dbReference type="NCBIfam" id="TIGR01162">
    <property type="entry name" value="purE"/>
    <property type="match status" value="1"/>
</dbReference>
<comment type="caution">
    <text evidence="8">The sequence shown here is derived from an EMBL/GenBank/DDBJ whole genome shotgun (WGS) entry which is preliminary data.</text>
</comment>
<feature type="domain" description="PurE" evidence="7">
    <location>
        <begin position="11"/>
        <end position="160"/>
    </location>
</feature>
<comment type="pathway">
    <text evidence="3 4">Purine metabolism; IMP biosynthesis via de novo pathway; 5-amino-1-(5-phospho-D-ribosyl)imidazole-4-carboxylate from 5-amino-1-(5-phospho-D-ribosyl)imidazole (N5-CAIR route): step 2/2.</text>
</comment>
<keyword evidence="2 3" id="KW-0413">Isomerase</keyword>
<dbReference type="InterPro" id="IPR000031">
    <property type="entry name" value="PurE_dom"/>
</dbReference>
<reference evidence="8 9" key="1">
    <citation type="submission" date="2015-09" db="EMBL/GenBank/DDBJ databases">
        <title>Genome sequence of Acetobacterium wieringae DSM 1911.</title>
        <authorList>
            <person name="Poehlein A."/>
            <person name="Bengelsdorf F.R."/>
            <person name="Schiel-Bengelsdorf B."/>
            <person name="Duerre P."/>
            <person name="Daniel R."/>
        </authorList>
    </citation>
    <scope>NUCLEOTIDE SEQUENCE [LARGE SCALE GENOMIC DNA]</scope>
    <source>
        <strain evidence="8 9">DSM 1911</strain>
    </source>
</reference>
<protein>
    <recommendedName>
        <fullName evidence="3 4">N5-carboxyaminoimidazole ribonucleotide mutase</fullName>
        <shortName evidence="3 4">N5-CAIR mutase</shortName>
        <ecNumber evidence="3 4">5.4.99.18</ecNumber>
    </recommendedName>
    <alternativeName>
        <fullName evidence="3">5-(carboxyamino)imidazole ribonucleotide mutase</fullName>
    </alternativeName>
</protein>
<dbReference type="SMART" id="SM01001">
    <property type="entry name" value="AIRC"/>
    <property type="match status" value="1"/>
</dbReference>
<evidence type="ECO:0000256" key="4">
    <source>
        <dbReference type="PIRNR" id="PIRNR001338"/>
    </source>
</evidence>
<organism evidence="8 9">
    <name type="scientific">Acetobacterium wieringae</name>
    <dbReference type="NCBI Taxonomy" id="52694"/>
    <lineage>
        <taxon>Bacteria</taxon>
        <taxon>Bacillati</taxon>
        <taxon>Bacillota</taxon>
        <taxon>Clostridia</taxon>
        <taxon>Eubacteriales</taxon>
        <taxon>Eubacteriaceae</taxon>
        <taxon>Acetobacterium</taxon>
    </lineage>
</organism>
<feature type="binding site" evidence="3 5">
    <location>
        <position position="22"/>
    </location>
    <ligand>
        <name>substrate</name>
    </ligand>
</feature>
<dbReference type="HAMAP" id="MF_01929">
    <property type="entry name" value="PurE_classI"/>
    <property type="match status" value="1"/>
</dbReference>
<dbReference type="GO" id="GO:0006189">
    <property type="term" value="P:'de novo' IMP biosynthetic process"/>
    <property type="evidence" value="ECO:0007669"/>
    <property type="project" value="UniProtKB-UniRule"/>
</dbReference>
<evidence type="ECO:0000256" key="5">
    <source>
        <dbReference type="PIRSR" id="PIRSR001338-1"/>
    </source>
</evidence>
<proteinExistence type="inferred from homology"/>
<dbReference type="Proteomes" id="UP000176244">
    <property type="component" value="Unassembled WGS sequence"/>
</dbReference>
<evidence type="ECO:0000313" key="8">
    <source>
        <dbReference type="EMBL" id="OFV70174.1"/>
    </source>
</evidence>
<dbReference type="PANTHER" id="PTHR23046:SF2">
    <property type="entry name" value="PHOSPHORIBOSYLAMINOIMIDAZOLE CARBOXYLASE"/>
    <property type="match status" value="1"/>
</dbReference>
<evidence type="ECO:0000256" key="1">
    <source>
        <dbReference type="ARBA" id="ARBA00022755"/>
    </source>
</evidence>
<dbReference type="STRING" id="52694.ACWI_23790"/>
<dbReference type="GO" id="GO:0034023">
    <property type="term" value="F:5-(carboxyamino)imidazole ribonucleotide mutase activity"/>
    <property type="evidence" value="ECO:0007669"/>
    <property type="project" value="UniProtKB-UniRule"/>
</dbReference>